<feature type="transmembrane region" description="Helical" evidence="1">
    <location>
        <begin position="6"/>
        <end position="25"/>
    </location>
</feature>
<keyword evidence="1" id="KW-0812">Transmembrane</keyword>
<dbReference type="Proteomes" id="UP001079657">
    <property type="component" value="Unassembled WGS sequence"/>
</dbReference>
<sequence>MTQLIMQYVLIVLLVVGLGYFVYLLKDKGVNISEDYFGIAYTVLGFLQVNEANTDNVKRILRAVSLAVNYVETNYKDEDNITKEEKALVLAREAVEVLDFQSEIRDENLRQIIRLGVAFLPPTNKNSEELDDIKLKNSVQQ</sequence>
<dbReference type="EMBL" id="JAPQES010000011">
    <property type="protein sequence ID" value="MCY6372743.1"/>
    <property type="molecule type" value="Genomic_DNA"/>
</dbReference>
<proteinExistence type="predicted"/>
<keyword evidence="1" id="KW-1133">Transmembrane helix</keyword>
<keyword evidence="3" id="KW-1185">Reference proteome</keyword>
<keyword evidence="1" id="KW-0472">Membrane</keyword>
<gene>
    <name evidence="2" type="ORF">OXH55_19310</name>
</gene>
<evidence type="ECO:0000313" key="3">
    <source>
        <dbReference type="Proteomes" id="UP001079657"/>
    </source>
</evidence>
<organism evidence="2 3">
    <name type="scientific">Clostridium ganghwense</name>
    <dbReference type="NCBI Taxonomy" id="312089"/>
    <lineage>
        <taxon>Bacteria</taxon>
        <taxon>Bacillati</taxon>
        <taxon>Bacillota</taxon>
        <taxon>Clostridia</taxon>
        <taxon>Eubacteriales</taxon>
        <taxon>Clostridiaceae</taxon>
        <taxon>Clostridium</taxon>
    </lineage>
</organism>
<evidence type="ECO:0000313" key="2">
    <source>
        <dbReference type="EMBL" id="MCY6372743.1"/>
    </source>
</evidence>
<protein>
    <recommendedName>
        <fullName evidence="4">Phage holin</fullName>
    </recommendedName>
</protein>
<evidence type="ECO:0000256" key="1">
    <source>
        <dbReference type="SAM" id="Phobius"/>
    </source>
</evidence>
<reference evidence="2" key="1">
    <citation type="submission" date="2022-12" db="EMBL/GenBank/DDBJ databases">
        <authorList>
            <person name="Wang J."/>
        </authorList>
    </citation>
    <scope>NUCLEOTIDE SEQUENCE</scope>
    <source>
        <strain evidence="2">HY-42-06</strain>
    </source>
</reference>
<evidence type="ECO:0008006" key="4">
    <source>
        <dbReference type="Google" id="ProtNLM"/>
    </source>
</evidence>
<accession>A0ABT4CUJ3</accession>
<comment type="caution">
    <text evidence="2">The sequence shown here is derived from an EMBL/GenBank/DDBJ whole genome shotgun (WGS) entry which is preliminary data.</text>
</comment>
<dbReference type="RefSeq" id="WP_268051803.1">
    <property type="nucleotide sequence ID" value="NZ_JAPQES010000011.1"/>
</dbReference>
<name>A0ABT4CUJ3_9CLOT</name>